<evidence type="ECO:0000256" key="3">
    <source>
        <dbReference type="ARBA" id="ARBA00023315"/>
    </source>
</evidence>
<protein>
    <recommendedName>
        <fullName evidence="6">Choline/carnitine acyltransferase domain-containing protein</fullName>
    </recommendedName>
</protein>
<sequence length="757" mass="84743">MLWDADELSESRFVKKPKDMTRVYQTEAMSVFGSTDIVGDKTLIRSPARQESPAPMPDSPQVAESIDKLELHQEAVPRLPIPSLKETCTLYLRSLEGLVNAEEYDRTEQYVEEFLQPGGIGEVLQEKLQAIEAKKECASWFEAIWDDAYLCGRDCIAININYFFGFENHPKHATHGSQIGRAASLVRAAAEQYVAVRDHTIPLDTERGAPLCMSQYRRVFCSSRVPQRGRDKIITYTNSRLLKHETMSKTTEYEKASPRHIVVLARNRFFKLDIIGTDGQVLPMRRVVELLATILRKVNDPAAPPGPPVGLFTTMHRDEWAECREHLVELGAEPNLKAIQQAIILLVLDPVACDSVDEQARLLLHGTGTNRWFDRHSLIVSRDGRAGLNFEHSVGDGITTLRVADNMYRADSEHCLSNAEVDAIVAQVAADAKTPEVDELVFRIDGLLDAKMKEAYEDFVSLIRSNETMTLSFSHFGGDFIKKSKVSPDAFVQLAFQLTHYRLFGRLDATYEAASTRGFLHGRTEVVRSVTRAAADFVEAANQPVLTRKINSKVPSQIELLRQAANAHVDYMKLAKTARGVDRHLLGLRRMCVEHNIDPPRLFTDPNFARSCHWILSTSHCGSPALCLFGFGPVVSDGFGLGYMIKNDSISCCVTSKYTHRLTSSTIFTTMLESSLLQMRAIVEADWEKRRLAVPRSLDFMHPTAYADFEYRGTTGFVYRSTAQRRSLYSSSDAAARTSSSHMDAMSGSSRAPTTES</sequence>
<evidence type="ECO:0000256" key="2">
    <source>
        <dbReference type="ARBA" id="ARBA00022679"/>
    </source>
</evidence>
<feature type="compositionally biased region" description="Low complexity" evidence="5">
    <location>
        <begin position="733"/>
        <end position="750"/>
    </location>
</feature>
<dbReference type="SUPFAM" id="SSF52777">
    <property type="entry name" value="CoA-dependent acyltransferases"/>
    <property type="match status" value="2"/>
</dbReference>
<gene>
    <name evidence="7" type="ORF">NDES1114_LOCUS18402</name>
</gene>
<dbReference type="InterPro" id="IPR023213">
    <property type="entry name" value="CAT-like_dom_sf"/>
</dbReference>
<feature type="active site" description="Proton acceptor" evidence="4">
    <location>
        <position position="392"/>
    </location>
</feature>
<dbReference type="PANTHER" id="PTHR22589">
    <property type="entry name" value="CARNITINE O-ACYLTRANSFERASE"/>
    <property type="match status" value="1"/>
</dbReference>
<dbReference type="InterPro" id="IPR042231">
    <property type="entry name" value="Cho/carn_acyl_trans_2"/>
</dbReference>
<dbReference type="PANTHER" id="PTHR22589:SF29">
    <property type="entry name" value="MITOCHONDRIAL CARNITINE O-ACETYLTRANSFERASE-RELATED"/>
    <property type="match status" value="1"/>
</dbReference>
<evidence type="ECO:0000256" key="4">
    <source>
        <dbReference type="PIRSR" id="PIRSR600542-1"/>
    </source>
</evidence>
<feature type="region of interest" description="Disordered" evidence="5">
    <location>
        <begin position="733"/>
        <end position="757"/>
    </location>
</feature>
<proteinExistence type="inferred from homology"/>
<dbReference type="InterPro" id="IPR039551">
    <property type="entry name" value="Cho/carn_acyl_trans"/>
</dbReference>
<dbReference type="GO" id="GO:0004092">
    <property type="term" value="F:carnitine O-acetyltransferase activity"/>
    <property type="evidence" value="ECO:0007669"/>
    <property type="project" value="TreeGrafter"/>
</dbReference>
<dbReference type="EMBL" id="HBGF01027782">
    <property type="protein sequence ID" value="CAD9123071.1"/>
    <property type="molecule type" value="Transcribed_RNA"/>
</dbReference>
<keyword evidence="2" id="KW-0808">Transferase</keyword>
<comment type="similarity">
    <text evidence="1">Belongs to the carnitine/choline acetyltransferase family.</text>
</comment>
<dbReference type="GO" id="GO:0005739">
    <property type="term" value="C:mitochondrion"/>
    <property type="evidence" value="ECO:0007669"/>
    <property type="project" value="TreeGrafter"/>
</dbReference>
<dbReference type="Pfam" id="PF00755">
    <property type="entry name" value="Carn_acyltransf"/>
    <property type="match status" value="1"/>
</dbReference>
<reference evidence="7" key="1">
    <citation type="submission" date="2021-01" db="EMBL/GenBank/DDBJ databases">
        <authorList>
            <person name="Corre E."/>
            <person name="Pelletier E."/>
            <person name="Niang G."/>
            <person name="Scheremetjew M."/>
            <person name="Finn R."/>
            <person name="Kale V."/>
            <person name="Holt S."/>
            <person name="Cochrane G."/>
            <person name="Meng A."/>
            <person name="Brown T."/>
            <person name="Cohen L."/>
        </authorList>
    </citation>
    <scope>NUCLEOTIDE SEQUENCE</scope>
    <source>
        <strain evidence="7">CCAP 1951/1</strain>
    </source>
</reference>
<dbReference type="Gene3D" id="3.30.559.70">
    <property type="entry name" value="Choline/Carnitine o-acyltransferase, domain 2"/>
    <property type="match status" value="1"/>
</dbReference>
<evidence type="ECO:0000256" key="5">
    <source>
        <dbReference type="SAM" id="MobiDB-lite"/>
    </source>
</evidence>
<name>A0A7S1Q6F5_NEODS</name>
<feature type="domain" description="Choline/carnitine acyltransferase" evidence="6">
    <location>
        <begin position="79"/>
        <end position="673"/>
    </location>
</feature>
<accession>A0A7S1Q6F5</accession>
<keyword evidence="3" id="KW-0012">Acyltransferase</keyword>
<evidence type="ECO:0000259" key="6">
    <source>
        <dbReference type="Pfam" id="PF00755"/>
    </source>
</evidence>
<dbReference type="AlphaFoldDB" id="A0A7S1Q6F5"/>
<evidence type="ECO:0000313" key="7">
    <source>
        <dbReference type="EMBL" id="CAD9123071.1"/>
    </source>
</evidence>
<organism evidence="7">
    <name type="scientific">Neobodo designis</name>
    <name type="common">Flagellated protozoan</name>
    <name type="synonym">Bodo designis</name>
    <dbReference type="NCBI Taxonomy" id="312471"/>
    <lineage>
        <taxon>Eukaryota</taxon>
        <taxon>Discoba</taxon>
        <taxon>Euglenozoa</taxon>
        <taxon>Kinetoplastea</taxon>
        <taxon>Metakinetoplastina</taxon>
        <taxon>Neobodonida</taxon>
        <taxon>Neobodo</taxon>
    </lineage>
</organism>
<dbReference type="GO" id="GO:0009437">
    <property type="term" value="P:carnitine metabolic process"/>
    <property type="evidence" value="ECO:0007669"/>
    <property type="project" value="TreeGrafter"/>
</dbReference>
<dbReference type="Gene3D" id="3.30.559.10">
    <property type="entry name" value="Chloramphenicol acetyltransferase-like domain"/>
    <property type="match status" value="1"/>
</dbReference>
<dbReference type="InterPro" id="IPR000542">
    <property type="entry name" value="Carn_acyl_trans"/>
</dbReference>
<evidence type="ECO:0000256" key="1">
    <source>
        <dbReference type="ARBA" id="ARBA00005232"/>
    </source>
</evidence>